<dbReference type="InterPro" id="IPR008979">
    <property type="entry name" value="Galactose-bd-like_sf"/>
</dbReference>
<dbReference type="GO" id="GO:0004725">
    <property type="term" value="F:protein tyrosine phosphatase activity"/>
    <property type="evidence" value="ECO:0007669"/>
    <property type="project" value="UniProtKB-EC"/>
</dbReference>
<sequence length="1477" mass="166608">MKTRLIILMVYTTILQIGITGDIAFRKPANQSSPNDPQISINPSSVVDGNYTTCSNVTKGTNGMWWEVDLGKKYRITGFVITMREIYSNQPFQVEVKNSSVSFGRYCVSDGGFTPSNGEIQISCTDAIYGSIVRISSLNSQTWAMLCDLRIFGGRNLAYRRNSTQSSTRYVTGTKTDGWAELGMDGGTNANFTYGSCTHTNGSTDNSPLWWRVDLGHQFFINQMHIVNRQSLEDRLLGFKVKFWNKSTATIVYNALNSNPGLYIDVTNFSSSLGDSIFIELSGGTTRYPRYINLCEVFVYGDCLVNQCGWECEKSCYCKSAIVGSDKIEGICPDEDCLVNWTGTNRRCDYCLYDGQGKCPHRCNICETGSYCFPETATCLPICDERYWGLNCSRHCGNCIRGNKCNQVTGRCPGQCQVGWWDKNCSSLCSFCKNGTNCDKDSGKCEICEDGKWGLKCDKTCGNCINRKCDITVGVCEDGCINGWWDGFCNQSCYYCENGTKCHKDSGKCETCEDGKWGVKCHKTCGNCINRKCNITVGVCEDRCINGWWDGFCNQSCDYCENGTKCDKDSGKCETCEDGKWGLKCDKTCGNCINRKCNITVGVCEDGCKNGWWGGFCNQSCNYCGNGTKCDKESGNCMQCPTGKWNKKCSQNCTYCAQDTECNIENGECKECPNGRWGSRCRQSCEYCAQGTECDIRNGNCLQCDAGNWSLNCSLKCGQCFGDGVCDIKTSKCIHGCHASWQGDNCTTVAHQMTQEATNKGVVIGVSTGTVLMLGLVVVIIVFLVIRKRRENILKSKLDEKSIQQSEENNSVIYANIDGRLEKQTKVNRAQDYANIIHTNGNYDANSGGKQEKKHEVDTDHKNNQITQSSSLVEDVYYNGVGVNKSQILLSDLPDYVRSKAYFSNDLESEFQKLPKNPQSSMTIAQLPVNAKKNRYKGLYAYDNTRVELPQTADISGSDYINACFIKGFEKDRAYIASQGPTDVIVDDFWRMIWHYKVDKIVMLTELVEETKMKCIQYWPSEGKCTYGSTEVEYLTEDVYADYTIRKFKIHQAGEKCRIVTKFHFTAWPDRGVPETPSSLVQLWSKVRNTVRKADTSVLVHCSAGVGRTGTFIALDYLYDEGKHTGSVNVFACICELRKQRVNMVQTKEQYVYLHEAVVEALMPTMASVPSVTFHEKYTNLLRPDRRTGQCLLHTEFEMLKEDESLRQRRDNLGYIAKEPENDFTDASHPENRKKNRYEDIFPASRYRPMLLKYNASDNDYINAVIMPSHKSKNAFLLTQTPLPNTVEDFLRLVLDNNVHTIIVFDNEITKEEKVGMYWPLTGDHAIYGQVQVDVESTGHTDTHTYRLLNLTHLQTGEVFTVKQFICTLWKQSDNTPNCALFLAFLKAIEIWLQKKKSAPTVVHCLNGAERSGLFCVVSTILERLKIDCEVAVSSAIRQMRIRRPQIIPNYEQFKFCHDVVVEFLSHFETYSNFKDI</sequence>
<gene>
    <name evidence="14" type="ORF">CHS0354_028715</name>
</gene>
<dbReference type="PANTHER" id="PTHR19134">
    <property type="entry name" value="RECEPTOR-TYPE TYROSINE-PROTEIN PHOSPHATASE"/>
    <property type="match status" value="1"/>
</dbReference>
<evidence type="ECO:0000256" key="9">
    <source>
        <dbReference type="SAM" id="MobiDB-lite"/>
    </source>
</evidence>
<dbReference type="EMBL" id="JAEAOA010001723">
    <property type="protein sequence ID" value="KAK3600515.1"/>
    <property type="molecule type" value="Genomic_DNA"/>
</dbReference>
<evidence type="ECO:0000256" key="11">
    <source>
        <dbReference type="SAM" id="SignalP"/>
    </source>
</evidence>
<comment type="caution">
    <text evidence="14">The sequence shown here is derived from an EMBL/GenBank/DDBJ whole genome shotgun (WGS) entry which is preliminary data.</text>
</comment>
<evidence type="ECO:0000256" key="5">
    <source>
        <dbReference type="ARBA" id="ARBA00022837"/>
    </source>
</evidence>
<feature type="domain" description="Tyrosine specific protein phosphatases" evidence="13">
    <location>
        <begin position="1383"/>
        <end position="1455"/>
    </location>
</feature>
<dbReference type="PROSITE" id="PS50055">
    <property type="entry name" value="TYR_PHOSPHATASE_PTP"/>
    <property type="match status" value="2"/>
</dbReference>
<comment type="catalytic activity">
    <reaction evidence="8">
        <text>O-phospho-L-tyrosyl-[protein] + H2O = L-tyrosyl-[protein] + phosphate</text>
        <dbReference type="Rhea" id="RHEA:10684"/>
        <dbReference type="Rhea" id="RHEA-COMP:10136"/>
        <dbReference type="Rhea" id="RHEA-COMP:20101"/>
        <dbReference type="ChEBI" id="CHEBI:15377"/>
        <dbReference type="ChEBI" id="CHEBI:43474"/>
        <dbReference type="ChEBI" id="CHEBI:46858"/>
        <dbReference type="ChEBI" id="CHEBI:61978"/>
        <dbReference type="EC" id="3.1.3.48"/>
    </reaction>
</comment>
<feature type="domain" description="Tyrosine specific protein phosphatases" evidence="13">
    <location>
        <begin position="1078"/>
        <end position="1152"/>
    </location>
</feature>
<keyword evidence="7" id="KW-1015">Disulfide bond</keyword>
<evidence type="ECO:0000256" key="6">
    <source>
        <dbReference type="ARBA" id="ARBA00022912"/>
    </source>
</evidence>
<feature type="domain" description="Tyrosine-protein phosphatase" evidence="12">
    <location>
        <begin position="1193"/>
        <end position="1464"/>
    </location>
</feature>
<feature type="region of interest" description="Disordered" evidence="9">
    <location>
        <begin position="841"/>
        <end position="863"/>
    </location>
</feature>
<organism evidence="14 15">
    <name type="scientific">Potamilus streckersoni</name>
    <dbReference type="NCBI Taxonomy" id="2493646"/>
    <lineage>
        <taxon>Eukaryota</taxon>
        <taxon>Metazoa</taxon>
        <taxon>Spiralia</taxon>
        <taxon>Lophotrochozoa</taxon>
        <taxon>Mollusca</taxon>
        <taxon>Bivalvia</taxon>
        <taxon>Autobranchia</taxon>
        <taxon>Heteroconchia</taxon>
        <taxon>Palaeoheterodonta</taxon>
        <taxon>Unionida</taxon>
        <taxon>Unionoidea</taxon>
        <taxon>Unionidae</taxon>
        <taxon>Ambleminae</taxon>
        <taxon>Lampsilini</taxon>
        <taxon>Potamilus</taxon>
    </lineage>
</organism>
<dbReference type="SUPFAM" id="SSF52799">
    <property type="entry name" value="(Phosphotyrosine protein) phosphatases II"/>
    <property type="match status" value="2"/>
</dbReference>
<keyword evidence="4" id="KW-0378">Hydrolase</keyword>
<keyword evidence="10" id="KW-1133">Transmembrane helix</keyword>
<dbReference type="InterPro" id="IPR000387">
    <property type="entry name" value="Tyr_Pase_dom"/>
</dbReference>
<feature type="transmembrane region" description="Helical" evidence="10">
    <location>
        <begin position="762"/>
        <end position="786"/>
    </location>
</feature>
<dbReference type="InterPro" id="IPR006585">
    <property type="entry name" value="FTP1"/>
</dbReference>
<evidence type="ECO:0000259" key="13">
    <source>
        <dbReference type="PROSITE" id="PS50056"/>
    </source>
</evidence>
<comment type="similarity">
    <text evidence="1">Belongs to the protein-tyrosine phosphatase family.</text>
</comment>
<evidence type="ECO:0000256" key="2">
    <source>
        <dbReference type="ARBA" id="ARBA00013064"/>
    </source>
</evidence>
<feature type="compositionally biased region" description="Basic and acidic residues" evidence="9">
    <location>
        <begin position="850"/>
        <end position="863"/>
    </location>
</feature>
<accession>A0AAE0SYG7</accession>
<reference evidence="14" key="1">
    <citation type="journal article" date="2021" name="Genome Biol. Evol.">
        <title>A High-Quality Reference Genome for a Parasitic Bivalve with Doubly Uniparental Inheritance (Bivalvia: Unionida).</title>
        <authorList>
            <person name="Smith C.H."/>
        </authorList>
    </citation>
    <scope>NUCLEOTIDE SEQUENCE</scope>
    <source>
        <strain evidence="14">CHS0354</strain>
    </source>
</reference>
<dbReference type="Proteomes" id="UP001195483">
    <property type="component" value="Unassembled WGS sequence"/>
</dbReference>
<keyword evidence="10" id="KW-0812">Transmembrane</keyword>
<reference evidence="14" key="2">
    <citation type="journal article" date="2021" name="Genome Biol. Evol.">
        <title>Developing a high-quality reference genome for a parasitic bivalve with doubly uniparental inheritance (Bivalvia: Unionida).</title>
        <authorList>
            <person name="Smith C.H."/>
        </authorList>
    </citation>
    <scope>NUCLEOTIDE SEQUENCE</scope>
    <source>
        <strain evidence="14">CHS0354</strain>
        <tissue evidence="14">Mantle</tissue>
    </source>
</reference>
<dbReference type="SMART" id="SM00404">
    <property type="entry name" value="PTPc_motif"/>
    <property type="match status" value="2"/>
</dbReference>
<evidence type="ECO:0000256" key="7">
    <source>
        <dbReference type="ARBA" id="ARBA00023157"/>
    </source>
</evidence>
<keyword evidence="11" id="KW-0732">Signal</keyword>
<dbReference type="Pfam" id="PF22633">
    <property type="entry name" value="F5_F8_type_C_2"/>
    <property type="match status" value="2"/>
</dbReference>
<evidence type="ECO:0000256" key="8">
    <source>
        <dbReference type="ARBA" id="ARBA00051722"/>
    </source>
</evidence>
<dbReference type="Gene3D" id="3.90.190.10">
    <property type="entry name" value="Protein tyrosine phosphatase superfamily"/>
    <property type="match status" value="2"/>
</dbReference>
<evidence type="ECO:0000256" key="1">
    <source>
        <dbReference type="ARBA" id="ARBA00009580"/>
    </source>
</evidence>
<evidence type="ECO:0000313" key="15">
    <source>
        <dbReference type="Proteomes" id="UP001195483"/>
    </source>
</evidence>
<name>A0AAE0SYG7_9BIVA</name>
<evidence type="ECO:0000256" key="4">
    <source>
        <dbReference type="ARBA" id="ARBA00022801"/>
    </source>
</evidence>
<reference evidence="14" key="3">
    <citation type="submission" date="2023-05" db="EMBL/GenBank/DDBJ databases">
        <authorList>
            <person name="Smith C.H."/>
        </authorList>
    </citation>
    <scope>NUCLEOTIDE SEQUENCE</scope>
    <source>
        <strain evidence="14">CHS0354</strain>
        <tissue evidence="14">Mantle</tissue>
    </source>
</reference>
<proteinExistence type="inferred from homology"/>
<keyword evidence="3" id="KW-0479">Metal-binding</keyword>
<dbReference type="PROSITE" id="PS00383">
    <property type="entry name" value="TYR_PHOSPHATASE_1"/>
    <property type="match status" value="2"/>
</dbReference>
<dbReference type="SMART" id="SM00607">
    <property type="entry name" value="FTP"/>
    <property type="match status" value="1"/>
</dbReference>
<evidence type="ECO:0000259" key="12">
    <source>
        <dbReference type="PROSITE" id="PS50055"/>
    </source>
</evidence>
<feature type="domain" description="Tyrosine-protein phosphatase" evidence="12">
    <location>
        <begin position="907"/>
        <end position="1161"/>
    </location>
</feature>
<protein>
    <recommendedName>
        <fullName evidence="2">protein-tyrosine-phosphatase</fullName>
        <ecNumber evidence="2">3.1.3.48</ecNumber>
    </recommendedName>
</protein>
<keyword evidence="10" id="KW-0472">Membrane</keyword>
<keyword evidence="6" id="KW-0904">Protein phosphatase</keyword>
<dbReference type="InterPro" id="IPR003595">
    <property type="entry name" value="Tyr_Pase_cat"/>
</dbReference>
<evidence type="ECO:0000256" key="10">
    <source>
        <dbReference type="SAM" id="Phobius"/>
    </source>
</evidence>
<dbReference type="FunFam" id="3.90.190.10:FF:000102">
    <property type="entry name" value="Receptor-type tyrosine-protein phosphatase"/>
    <property type="match status" value="2"/>
</dbReference>
<dbReference type="InterPro" id="IPR029021">
    <property type="entry name" value="Prot-tyrosine_phosphatase-like"/>
</dbReference>
<dbReference type="InterPro" id="IPR050348">
    <property type="entry name" value="Protein-Tyr_Phosphatase"/>
</dbReference>
<dbReference type="Gene3D" id="2.170.300.10">
    <property type="entry name" value="Tie2 ligand-binding domain superfamily"/>
    <property type="match status" value="1"/>
</dbReference>
<keyword evidence="5" id="KW-0106">Calcium</keyword>
<dbReference type="InterPro" id="IPR016130">
    <property type="entry name" value="Tyr_Pase_AS"/>
</dbReference>
<evidence type="ECO:0000256" key="3">
    <source>
        <dbReference type="ARBA" id="ARBA00022723"/>
    </source>
</evidence>
<dbReference type="PANTHER" id="PTHR19134:SF562">
    <property type="entry name" value="PROTEIN-TYROSINE-PHOSPHATASE"/>
    <property type="match status" value="1"/>
</dbReference>
<dbReference type="SUPFAM" id="SSF49785">
    <property type="entry name" value="Galactose-binding domain-like"/>
    <property type="match status" value="2"/>
</dbReference>
<dbReference type="EC" id="3.1.3.48" evidence="2"/>
<dbReference type="InterPro" id="IPR000242">
    <property type="entry name" value="PTP_cat"/>
</dbReference>
<keyword evidence="15" id="KW-1185">Reference proteome</keyword>
<dbReference type="SMART" id="SM00194">
    <property type="entry name" value="PTPc"/>
    <property type="match status" value="2"/>
</dbReference>
<evidence type="ECO:0000313" key="14">
    <source>
        <dbReference type="EMBL" id="KAK3600515.1"/>
    </source>
</evidence>
<dbReference type="CDD" id="cd00047">
    <property type="entry name" value="PTPc"/>
    <property type="match status" value="1"/>
</dbReference>
<dbReference type="Pfam" id="PF00102">
    <property type="entry name" value="Y_phosphatase"/>
    <property type="match status" value="2"/>
</dbReference>
<dbReference type="PROSITE" id="PS50056">
    <property type="entry name" value="TYR_PHOSPHATASE_2"/>
    <property type="match status" value="2"/>
</dbReference>
<feature type="chain" id="PRO_5041920854" description="protein-tyrosine-phosphatase" evidence="11">
    <location>
        <begin position="21"/>
        <end position="1477"/>
    </location>
</feature>
<feature type="signal peptide" evidence="11">
    <location>
        <begin position="1"/>
        <end position="20"/>
    </location>
</feature>
<dbReference type="GO" id="GO:0046872">
    <property type="term" value="F:metal ion binding"/>
    <property type="evidence" value="ECO:0007669"/>
    <property type="project" value="UniProtKB-KW"/>
</dbReference>
<dbReference type="PRINTS" id="PR00700">
    <property type="entry name" value="PRTYPHPHTASE"/>
</dbReference>
<dbReference type="Gene3D" id="2.60.120.260">
    <property type="entry name" value="Galactose-binding domain-like"/>
    <property type="match status" value="2"/>
</dbReference>